<dbReference type="EMBL" id="CAFBLH010000013">
    <property type="protein sequence ID" value="CAB4863742.1"/>
    <property type="molecule type" value="Genomic_DNA"/>
</dbReference>
<evidence type="ECO:0000313" key="2">
    <source>
        <dbReference type="EMBL" id="CAB4863742.1"/>
    </source>
</evidence>
<dbReference type="Gene3D" id="3.40.430.10">
    <property type="entry name" value="Dihydrofolate Reductase, subunit A"/>
    <property type="match status" value="1"/>
</dbReference>
<dbReference type="AlphaFoldDB" id="A0A6J7CY74"/>
<proteinExistence type="predicted"/>
<reference evidence="2" key="1">
    <citation type="submission" date="2020-05" db="EMBL/GenBank/DDBJ databases">
        <authorList>
            <person name="Chiriac C."/>
            <person name="Salcher M."/>
            <person name="Ghai R."/>
            <person name="Kavagutti S V."/>
        </authorList>
    </citation>
    <scope>NUCLEOTIDE SEQUENCE</scope>
</reference>
<gene>
    <name evidence="2" type="ORF">UFOPK3342_00579</name>
</gene>
<dbReference type="GO" id="GO:0009231">
    <property type="term" value="P:riboflavin biosynthetic process"/>
    <property type="evidence" value="ECO:0007669"/>
    <property type="project" value="InterPro"/>
</dbReference>
<organism evidence="2">
    <name type="scientific">freshwater metagenome</name>
    <dbReference type="NCBI Taxonomy" id="449393"/>
    <lineage>
        <taxon>unclassified sequences</taxon>
        <taxon>metagenomes</taxon>
        <taxon>ecological metagenomes</taxon>
    </lineage>
</organism>
<name>A0A6J7CY74_9ZZZZ</name>
<dbReference type="GO" id="GO:0008703">
    <property type="term" value="F:5-amino-6-(5-phosphoribosylamino)uracil reductase activity"/>
    <property type="evidence" value="ECO:0007669"/>
    <property type="project" value="InterPro"/>
</dbReference>
<dbReference type="InterPro" id="IPR024072">
    <property type="entry name" value="DHFR-like_dom_sf"/>
</dbReference>
<dbReference type="Pfam" id="PF01872">
    <property type="entry name" value="RibD_C"/>
    <property type="match status" value="1"/>
</dbReference>
<dbReference type="SUPFAM" id="SSF53597">
    <property type="entry name" value="Dihydrofolate reductase-like"/>
    <property type="match status" value="1"/>
</dbReference>
<evidence type="ECO:0000259" key="1">
    <source>
        <dbReference type="Pfam" id="PF01872"/>
    </source>
</evidence>
<feature type="domain" description="Bacterial bifunctional deaminase-reductase C-terminal" evidence="1">
    <location>
        <begin position="8"/>
        <end position="133"/>
    </location>
</feature>
<sequence>MSTVASLVVGADGATTLGGISRGVSSLVDRAVFIERRKTFDAIIIGGNTARIEPYSSTPVPLVILSRSSVNPVPENPSAHVWNLEPSQAIKRADLEFGGNILIEAGANLISKMLSENLIEEFYLTITPVLGGENIVNWHKILDHFEFVKQSELEETVFYHATR</sequence>
<accession>A0A6J7CY74</accession>
<protein>
    <submittedName>
        <fullName evidence="2">Unannotated protein</fullName>
    </submittedName>
</protein>
<dbReference type="InterPro" id="IPR002734">
    <property type="entry name" value="RibDG_C"/>
</dbReference>